<sequence length="693" mass="78302">VAVAVAVVAVATPPYRTVQGEHGMTTVQLESLFKACDKTGSGKIGLDDFRELCTEFDILESDCVAIFNDLDHDGDGQVSLEDFAWGFRDFLRSPQARKGSVMDFENMMVKGKAEPAAALELVQRRHSEARNAWANLVAGVGEPAVRKFLNQSGSKLADLYQELRTVEGTPQLVVTFEGAISSLVDDIKVLHEENKTLEDMLNKEHERHIGQLRTLEEEMDSQVARVEAKAREDARQKFEHEKKTIVKKMESEIMELQTHLRLFKKVNNVLSEGRERNKDKEKDLVVESEDELRQLKLMLADKEANLAILRAEMGQLRAEYEEKCYQLCSQNATLSQYQNQTDQIHQKLRLLQRANNQLQDTNDSLLMIMDTGGRSPLCYSTASSVESDDHLRKPKWAIMDHRTPSPHSMVGENNYYICVPEYTSEYDAADSGRSTLREQLEFDLDSRCFIEPSHNSEGEYQNISLEEQSGSNGVIIRPLESSLSHLSVFSDLEPTGPPDRTYKIVFAGDAAVGKSCFIHRFCKGVFAVNLGSTLGVDFQVKTIRIDMKNIALQLWDTAGQERFRSMTTNYFRRSDGIILVYDTTNERSFLNVRHWMDSIEGLSTKKIPIYICGNKVDLREEATVRGITCVTSEQGQKMAEQNGAAFYETSSKTGYNITNTIVAMSRDMLTLEDDEIMSSTMLAIDKKQDRKCC</sequence>
<dbReference type="InterPro" id="IPR050227">
    <property type="entry name" value="Rab"/>
</dbReference>
<dbReference type="InterPro" id="IPR018247">
    <property type="entry name" value="EF_Hand_1_Ca_BS"/>
</dbReference>
<evidence type="ECO:0000256" key="6">
    <source>
        <dbReference type="ARBA" id="ARBA00023134"/>
    </source>
</evidence>
<keyword evidence="3" id="KW-0547">Nucleotide-binding</keyword>
<dbReference type="GO" id="GO:0005737">
    <property type="term" value="C:cytoplasm"/>
    <property type="evidence" value="ECO:0007669"/>
    <property type="project" value="UniProtKB-SubCell"/>
</dbReference>
<dbReference type="PROSITE" id="PS51421">
    <property type="entry name" value="RAS"/>
    <property type="match status" value="1"/>
</dbReference>
<feature type="coiled-coil region" evidence="7">
    <location>
        <begin position="180"/>
        <end position="232"/>
    </location>
</feature>
<keyword evidence="5 7" id="KW-0175">Coiled coil</keyword>
<protein>
    <recommendedName>
        <fullName evidence="8">EF-hand domain-containing protein</fullName>
    </recommendedName>
</protein>
<dbReference type="GO" id="GO:0005509">
    <property type="term" value="F:calcium ion binding"/>
    <property type="evidence" value="ECO:0007669"/>
    <property type="project" value="InterPro"/>
</dbReference>
<dbReference type="GO" id="GO:0003924">
    <property type="term" value="F:GTPase activity"/>
    <property type="evidence" value="ECO:0007669"/>
    <property type="project" value="InterPro"/>
</dbReference>
<dbReference type="PRINTS" id="PR00449">
    <property type="entry name" value="RASTRNSFRMNG"/>
</dbReference>
<dbReference type="PANTHER" id="PTHR47977">
    <property type="entry name" value="RAS-RELATED PROTEIN RAB"/>
    <property type="match status" value="1"/>
</dbReference>
<dbReference type="InterPro" id="IPR001806">
    <property type="entry name" value="Small_GTPase"/>
</dbReference>
<dbReference type="NCBIfam" id="TIGR00231">
    <property type="entry name" value="small_GTP"/>
    <property type="match status" value="1"/>
</dbReference>
<evidence type="ECO:0000256" key="2">
    <source>
        <dbReference type="ARBA" id="ARBA00022490"/>
    </source>
</evidence>
<dbReference type="GO" id="GO:0005525">
    <property type="term" value="F:GTP binding"/>
    <property type="evidence" value="ECO:0007669"/>
    <property type="project" value="UniProtKB-KW"/>
</dbReference>
<evidence type="ECO:0000256" key="4">
    <source>
        <dbReference type="ARBA" id="ARBA00022837"/>
    </source>
</evidence>
<proteinExistence type="predicted"/>
<dbReference type="SUPFAM" id="SSF52540">
    <property type="entry name" value="P-loop containing nucleoside triphosphate hydrolases"/>
    <property type="match status" value="1"/>
</dbReference>
<dbReference type="InterPro" id="IPR002048">
    <property type="entry name" value="EF_hand_dom"/>
</dbReference>
<feature type="non-terminal residue" evidence="9">
    <location>
        <position position="1"/>
    </location>
</feature>
<dbReference type="FunFam" id="3.40.50.300:FF:001348">
    <property type="entry name" value="Ras and EF-hand domain-containing protein"/>
    <property type="match status" value="1"/>
</dbReference>
<reference evidence="9" key="1">
    <citation type="submission" date="2015-11" db="EMBL/GenBank/DDBJ databases">
        <title>De novo transcriptome assembly of four potential Pierce s Disease insect vectors from Arizona vineyards.</title>
        <authorList>
            <person name="Tassone E.E."/>
        </authorList>
    </citation>
    <scope>NUCLEOTIDE SEQUENCE</scope>
</reference>
<dbReference type="PROSITE" id="PS00018">
    <property type="entry name" value="EF_HAND_1"/>
    <property type="match status" value="1"/>
</dbReference>
<dbReference type="PROSITE" id="PS51419">
    <property type="entry name" value="RAB"/>
    <property type="match status" value="1"/>
</dbReference>
<evidence type="ECO:0000256" key="1">
    <source>
        <dbReference type="ARBA" id="ARBA00004496"/>
    </source>
</evidence>
<keyword evidence="4" id="KW-0106">Calcium</keyword>
<organism evidence="9">
    <name type="scientific">Graphocephala atropunctata</name>
    <dbReference type="NCBI Taxonomy" id="36148"/>
    <lineage>
        <taxon>Eukaryota</taxon>
        <taxon>Metazoa</taxon>
        <taxon>Ecdysozoa</taxon>
        <taxon>Arthropoda</taxon>
        <taxon>Hexapoda</taxon>
        <taxon>Insecta</taxon>
        <taxon>Pterygota</taxon>
        <taxon>Neoptera</taxon>
        <taxon>Paraneoptera</taxon>
        <taxon>Hemiptera</taxon>
        <taxon>Auchenorrhyncha</taxon>
        <taxon>Membracoidea</taxon>
        <taxon>Cicadellidae</taxon>
        <taxon>Cicadellinae</taxon>
        <taxon>Cicadellini</taxon>
        <taxon>Graphocephala</taxon>
    </lineage>
</organism>
<evidence type="ECO:0000256" key="3">
    <source>
        <dbReference type="ARBA" id="ARBA00022741"/>
    </source>
</evidence>
<dbReference type="Pfam" id="PF13499">
    <property type="entry name" value="EF-hand_7"/>
    <property type="match status" value="1"/>
</dbReference>
<dbReference type="InterPro" id="IPR011992">
    <property type="entry name" value="EF-hand-dom_pair"/>
</dbReference>
<comment type="subcellular location">
    <subcellularLocation>
        <location evidence="1">Cytoplasm</location>
    </subcellularLocation>
</comment>
<dbReference type="SMART" id="SM00175">
    <property type="entry name" value="RAB"/>
    <property type="match status" value="1"/>
</dbReference>
<dbReference type="SUPFAM" id="SSF47473">
    <property type="entry name" value="EF-hand"/>
    <property type="match status" value="1"/>
</dbReference>
<dbReference type="SMART" id="SM00054">
    <property type="entry name" value="EFh"/>
    <property type="match status" value="2"/>
</dbReference>
<dbReference type="Pfam" id="PF00071">
    <property type="entry name" value="Ras"/>
    <property type="match status" value="1"/>
</dbReference>
<keyword evidence="2" id="KW-0963">Cytoplasm</keyword>
<dbReference type="EMBL" id="GEBQ01021542">
    <property type="protein sequence ID" value="JAT18435.1"/>
    <property type="molecule type" value="Transcribed_RNA"/>
</dbReference>
<dbReference type="InterPro" id="IPR027417">
    <property type="entry name" value="P-loop_NTPase"/>
</dbReference>
<keyword evidence="6" id="KW-0342">GTP-binding</keyword>
<dbReference type="PROSITE" id="PS50222">
    <property type="entry name" value="EF_HAND_2"/>
    <property type="match status" value="1"/>
</dbReference>
<accession>A0A1B6L454</accession>
<dbReference type="SMART" id="SM00173">
    <property type="entry name" value="RAS"/>
    <property type="match status" value="1"/>
</dbReference>
<feature type="domain" description="EF-hand" evidence="8">
    <location>
        <begin position="58"/>
        <end position="93"/>
    </location>
</feature>
<evidence type="ECO:0000256" key="7">
    <source>
        <dbReference type="SAM" id="Coils"/>
    </source>
</evidence>
<evidence type="ECO:0000256" key="5">
    <source>
        <dbReference type="ARBA" id="ARBA00023054"/>
    </source>
</evidence>
<dbReference type="CDD" id="cd00154">
    <property type="entry name" value="Rab"/>
    <property type="match status" value="1"/>
</dbReference>
<dbReference type="SMART" id="SM00174">
    <property type="entry name" value="RHO"/>
    <property type="match status" value="1"/>
</dbReference>
<feature type="coiled-coil region" evidence="7">
    <location>
        <begin position="278"/>
        <end position="364"/>
    </location>
</feature>
<dbReference type="InterPro" id="IPR005225">
    <property type="entry name" value="Small_GTP-bd"/>
</dbReference>
<dbReference type="CDD" id="cd00051">
    <property type="entry name" value="EFh"/>
    <property type="match status" value="1"/>
</dbReference>
<dbReference type="AlphaFoldDB" id="A0A1B6L454"/>
<evidence type="ECO:0000259" key="8">
    <source>
        <dbReference type="PROSITE" id="PS50222"/>
    </source>
</evidence>
<dbReference type="Gene3D" id="3.40.50.300">
    <property type="entry name" value="P-loop containing nucleotide triphosphate hydrolases"/>
    <property type="match status" value="1"/>
</dbReference>
<dbReference type="Gene3D" id="1.10.238.10">
    <property type="entry name" value="EF-hand"/>
    <property type="match status" value="1"/>
</dbReference>
<name>A0A1B6L454_9HEMI</name>
<dbReference type="SMART" id="SM00176">
    <property type="entry name" value="RAN"/>
    <property type="match status" value="1"/>
</dbReference>
<evidence type="ECO:0000313" key="9">
    <source>
        <dbReference type="EMBL" id="JAT18435.1"/>
    </source>
</evidence>
<gene>
    <name evidence="9" type="ORF">g.51675</name>
</gene>